<reference evidence="3" key="1">
    <citation type="submission" date="2011-12" db="EMBL/GenBank/DDBJ databases">
        <title>Complete sequence of Methanoregula formicicum SMSP.</title>
        <authorList>
            <person name="Lucas S."/>
            <person name="Han J."/>
            <person name="Lapidus A."/>
            <person name="Cheng J.-F."/>
            <person name="Goodwin L."/>
            <person name="Pitluck S."/>
            <person name="Peters L."/>
            <person name="Ovchinnikova G."/>
            <person name="Teshima H."/>
            <person name="Detter J.C."/>
            <person name="Han C."/>
            <person name="Tapia R."/>
            <person name="Land M."/>
            <person name="Hauser L."/>
            <person name="Kyrpides N."/>
            <person name="Ivanova N."/>
            <person name="Pagani I."/>
            <person name="Imachi H."/>
            <person name="Tamaki H."/>
            <person name="Sekiguchi Y."/>
            <person name="Kamagata Y."/>
            <person name="Cadillo-Quiroz H."/>
            <person name="Zinder S."/>
            <person name="Liu W.-T."/>
            <person name="Woyke T."/>
        </authorList>
    </citation>
    <scope>NUCLEOTIDE SEQUENCE [LARGE SCALE GENOMIC DNA]</scope>
    <source>
        <strain evidence="3">DSM 22288 / NBRC 105244 / SMSP</strain>
    </source>
</reference>
<dbReference type="GeneID" id="14310146"/>
<dbReference type="AlphaFoldDB" id="L0HCY9"/>
<dbReference type="InterPro" id="IPR051404">
    <property type="entry name" value="TA_system_antitoxin"/>
</dbReference>
<dbReference type="Gene3D" id="3.30.160.250">
    <property type="match status" value="1"/>
</dbReference>
<gene>
    <name evidence="2" type="ordered locus">Metfor_0833</name>
</gene>
<keyword evidence="3" id="KW-1185">Reference proteome</keyword>
<reference evidence="2 3" key="2">
    <citation type="journal article" date="2014" name="Genome Announc.">
        <title>Complete Genome Sequence of Methanoregula formicica SMSPT, a Mesophilic Hydrogenotrophic Methanogen Isolated from a Methanogenic Upflow Anaerobic Sludge Blanket Reactor.</title>
        <authorList>
            <person name="Yamamoto K."/>
            <person name="Tamaki H."/>
            <person name="Cadillo-Quiroz H."/>
            <person name="Imachi H."/>
            <person name="Kyrpides N."/>
            <person name="Woyke T."/>
            <person name="Goodwin L."/>
            <person name="Zinder S.H."/>
            <person name="Kamagata Y."/>
            <person name="Liu W.T."/>
        </authorList>
    </citation>
    <scope>NUCLEOTIDE SEQUENCE [LARGE SCALE GENOMIC DNA]</scope>
    <source>
        <strain evidence="3">DSM 22288 / NBRC 105244 / SMSP</strain>
    </source>
</reference>
<dbReference type="HOGENOM" id="CLU_114047_2_1_2"/>
<dbReference type="RefSeq" id="WP_015284854.1">
    <property type="nucleotide sequence ID" value="NC_019943.1"/>
</dbReference>
<proteinExistence type="predicted"/>
<dbReference type="Proteomes" id="UP000010824">
    <property type="component" value="Chromosome"/>
</dbReference>
<protein>
    <recommendedName>
        <fullName evidence="1">HicB-like antitoxin of toxin-antitoxin system domain-containing protein</fullName>
    </recommendedName>
</protein>
<dbReference type="PANTHER" id="PTHR34504">
    <property type="entry name" value="ANTITOXIN HICB"/>
    <property type="match status" value="1"/>
</dbReference>
<evidence type="ECO:0000313" key="3">
    <source>
        <dbReference type="Proteomes" id="UP000010824"/>
    </source>
</evidence>
<dbReference type="STRING" id="593750.Metfor_0833"/>
<accession>L0HCY9</accession>
<sequence>MPFKIFIRFKVALLSIDIIFKVVITPDTEDGGYTVSCPALPGCHSEGESMEVALENIKDAIEGCVAVLNERAHRRQGSKVVEVSV</sequence>
<dbReference type="InParanoid" id="L0HCY9"/>
<dbReference type="InterPro" id="IPR035069">
    <property type="entry name" value="TTHA1013/TTHA0281-like"/>
</dbReference>
<dbReference type="EMBL" id="CP003167">
    <property type="protein sequence ID" value="AGB01890.1"/>
    <property type="molecule type" value="Genomic_DNA"/>
</dbReference>
<dbReference type="Pfam" id="PF15919">
    <property type="entry name" value="HicB_lk_antitox"/>
    <property type="match status" value="1"/>
</dbReference>
<dbReference type="PANTHER" id="PTHR34504:SF4">
    <property type="entry name" value="ANTITOXIN HICB"/>
    <property type="match status" value="1"/>
</dbReference>
<dbReference type="InterPro" id="IPR031807">
    <property type="entry name" value="HicB-like"/>
</dbReference>
<organism evidence="2 3">
    <name type="scientific">Methanoregula formicica (strain DSM 22288 / NBRC 105244 / SMSP)</name>
    <dbReference type="NCBI Taxonomy" id="593750"/>
    <lineage>
        <taxon>Archaea</taxon>
        <taxon>Methanobacteriati</taxon>
        <taxon>Methanobacteriota</taxon>
        <taxon>Stenosarchaea group</taxon>
        <taxon>Methanomicrobia</taxon>
        <taxon>Methanomicrobiales</taxon>
        <taxon>Methanoregulaceae</taxon>
        <taxon>Methanoregula</taxon>
    </lineage>
</organism>
<name>L0HCY9_METFS</name>
<evidence type="ECO:0000313" key="2">
    <source>
        <dbReference type="EMBL" id="AGB01890.1"/>
    </source>
</evidence>
<evidence type="ECO:0000259" key="1">
    <source>
        <dbReference type="Pfam" id="PF15919"/>
    </source>
</evidence>
<dbReference type="SUPFAM" id="SSF143100">
    <property type="entry name" value="TTHA1013/TTHA0281-like"/>
    <property type="match status" value="1"/>
</dbReference>
<feature type="domain" description="HicB-like antitoxin of toxin-antitoxin system" evidence="1">
    <location>
        <begin position="20"/>
        <end position="74"/>
    </location>
</feature>
<dbReference type="eggNOG" id="arCOG02411">
    <property type="taxonomic scope" value="Archaea"/>
</dbReference>
<dbReference type="KEGG" id="mfo:Metfor_0833"/>